<proteinExistence type="predicted"/>
<dbReference type="Proteomes" id="UP001597201">
    <property type="component" value="Unassembled WGS sequence"/>
</dbReference>
<evidence type="ECO:0000313" key="2">
    <source>
        <dbReference type="Proteomes" id="UP001597201"/>
    </source>
</evidence>
<dbReference type="EMBL" id="JBHTMY010000003">
    <property type="protein sequence ID" value="MFD1315777.1"/>
    <property type="molecule type" value="Genomic_DNA"/>
</dbReference>
<reference evidence="2" key="1">
    <citation type="journal article" date="2019" name="Int. J. Syst. Evol. Microbiol.">
        <title>The Global Catalogue of Microorganisms (GCM) 10K type strain sequencing project: providing services to taxonomists for standard genome sequencing and annotation.</title>
        <authorList>
            <consortium name="The Broad Institute Genomics Platform"/>
            <consortium name="The Broad Institute Genome Sequencing Center for Infectious Disease"/>
            <person name="Wu L."/>
            <person name="Ma J."/>
        </authorList>
    </citation>
    <scope>NUCLEOTIDE SEQUENCE [LARGE SCALE GENOMIC DNA]</scope>
    <source>
        <strain evidence="2">CCUG 61485</strain>
    </source>
</reference>
<accession>A0ABW3Y1P3</accession>
<protein>
    <submittedName>
        <fullName evidence="1">D-alanine--D-alanine ligase</fullName>
    </submittedName>
</protein>
<gene>
    <name evidence="1" type="ORF">ACFQ39_09130</name>
</gene>
<keyword evidence="1" id="KW-0436">Ligase</keyword>
<comment type="caution">
    <text evidence="1">The sequence shown here is derived from an EMBL/GenBank/DDBJ whole genome shotgun (WGS) entry which is preliminary data.</text>
</comment>
<organism evidence="1 2">
    <name type="scientific">Namhaeicola litoreus</name>
    <dbReference type="NCBI Taxonomy" id="1052145"/>
    <lineage>
        <taxon>Bacteria</taxon>
        <taxon>Pseudomonadati</taxon>
        <taxon>Bacteroidota</taxon>
        <taxon>Flavobacteriia</taxon>
        <taxon>Flavobacteriales</taxon>
        <taxon>Flavobacteriaceae</taxon>
        <taxon>Namhaeicola</taxon>
    </lineage>
</organism>
<name>A0ABW3Y1P3_9FLAO</name>
<dbReference type="GO" id="GO:0016874">
    <property type="term" value="F:ligase activity"/>
    <property type="evidence" value="ECO:0007669"/>
    <property type="project" value="UniProtKB-KW"/>
</dbReference>
<sequence>MGLKTFFIKTTQWEYWPSYLYYLPLFPFFLKKTIAAKSLVYFSATNPGIFYSGNGTESKYQTLMLLPKEYRPKSIFIKKNENLDKVLIECKAENINFPCILKPDIGFRGYMVKKIENEKMFKNYLSTFPFDVILQDFIDYKNEIGVFYYRMPTSQKGKITSITIKKYLKIFGDGQSTLEELILKDSRASLYLDLLKNIQHQNLQKIYPKNEEILLSEIGNHSKGTQFLNGNHLINEKLTALIDKISFQTEGWYYGRLDLKYDNFDDLLNGKNFKIIEINGIISEPTHIYDATHPEASYLEAIETIKQHWLIIDEIAKMNTANNEIKLPTLKEYINNLKFLRNYSKELKRINQINLNF</sequence>
<keyword evidence="2" id="KW-1185">Reference proteome</keyword>
<dbReference type="SUPFAM" id="SSF56059">
    <property type="entry name" value="Glutathione synthetase ATP-binding domain-like"/>
    <property type="match status" value="1"/>
</dbReference>
<evidence type="ECO:0000313" key="1">
    <source>
        <dbReference type="EMBL" id="MFD1315777.1"/>
    </source>
</evidence>
<dbReference type="RefSeq" id="WP_377178272.1">
    <property type="nucleotide sequence ID" value="NZ_JBHTMY010000003.1"/>
</dbReference>